<dbReference type="InterPro" id="IPR041966">
    <property type="entry name" value="LOTUS-like"/>
</dbReference>
<keyword evidence="3" id="KW-1185">Reference proteome</keyword>
<organism evidence="2 3">
    <name type="scientific">Nitratireductor indicus C115</name>
    <dbReference type="NCBI Taxonomy" id="1231190"/>
    <lineage>
        <taxon>Bacteria</taxon>
        <taxon>Pseudomonadati</taxon>
        <taxon>Pseudomonadota</taxon>
        <taxon>Alphaproteobacteria</taxon>
        <taxon>Hyphomicrobiales</taxon>
        <taxon>Phyllobacteriaceae</taxon>
        <taxon>Nitratireductor</taxon>
    </lineage>
</organism>
<reference evidence="2 3" key="1">
    <citation type="journal article" date="2012" name="J. Bacteriol.">
        <title>Genome Sequence of Nitratireductor indicus Type Strain C115.</title>
        <authorList>
            <person name="Lai Q."/>
            <person name="Li G."/>
            <person name="Yu Z."/>
            <person name="Shao Z."/>
        </authorList>
    </citation>
    <scope>NUCLEOTIDE SEQUENCE [LARGE SCALE GENOMIC DNA]</scope>
    <source>
        <strain evidence="2 3">C115</strain>
    </source>
</reference>
<dbReference type="InterPro" id="IPR025605">
    <property type="entry name" value="OST-HTH/LOTUS_dom"/>
</dbReference>
<dbReference type="PANTHER" id="PTHR35811">
    <property type="entry name" value="SLR1870 PROTEIN"/>
    <property type="match status" value="1"/>
</dbReference>
<dbReference type="EMBL" id="AMSI01000005">
    <property type="protein sequence ID" value="EKF42954.1"/>
    <property type="molecule type" value="Genomic_DNA"/>
</dbReference>
<dbReference type="Pfam" id="PF12872">
    <property type="entry name" value="OST-HTH"/>
    <property type="match status" value="1"/>
</dbReference>
<gene>
    <name evidence="2" type="ORF">NA8A_09809</name>
</gene>
<evidence type="ECO:0000313" key="2">
    <source>
        <dbReference type="EMBL" id="EKF42954.1"/>
    </source>
</evidence>
<dbReference type="PANTHER" id="PTHR35811:SF1">
    <property type="entry name" value="HTH OST-TYPE DOMAIN-CONTAINING PROTEIN"/>
    <property type="match status" value="1"/>
</dbReference>
<dbReference type="Gene3D" id="3.30.420.610">
    <property type="entry name" value="LOTUS domain-like"/>
    <property type="match status" value="1"/>
</dbReference>
<dbReference type="GO" id="GO:0004540">
    <property type="term" value="F:RNA nuclease activity"/>
    <property type="evidence" value="ECO:0007669"/>
    <property type="project" value="InterPro"/>
</dbReference>
<feature type="domain" description="HTH OST-type" evidence="1">
    <location>
        <begin position="173"/>
        <end position="247"/>
    </location>
</feature>
<dbReference type="CDD" id="cd10146">
    <property type="entry name" value="LabA_like_C"/>
    <property type="match status" value="1"/>
</dbReference>
<evidence type="ECO:0000313" key="3">
    <source>
        <dbReference type="Proteomes" id="UP000007374"/>
    </source>
</evidence>
<dbReference type="CDD" id="cd11297">
    <property type="entry name" value="PIN_LabA-like_N_1"/>
    <property type="match status" value="1"/>
</dbReference>
<dbReference type="PATRIC" id="fig|1231190.3.peg.2057"/>
<name>K2NYI7_9HYPH</name>
<sequence>MRRLAVLIDAENTSSRIADRLFAEIIRIGVADTRRLYGDFSKEHLAPWREILPRHALVPHHQFAYTTGKNATDIAMVIDAMDLLHKGGADGFCLVSSDSDFTRLAVRIREEGLDVFGFGETKTPESFQKACTRFIDTTSFMEKSKPLCAGTETKSTAILPAEKVVRQSPAKPAPKEAVPVLRKAIKQRDSADGWVCLSQLGGTLRMIKPDFDTRAYGASKLLELVRQTGAFDIRKPAGSLVEIRCRVAAKRSGEASG</sequence>
<dbReference type="OrthoDB" id="9783963at2"/>
<dbReference type="Pfam" id="PF01936">
    <property type="entry name" value="NYN"/>
    <property type="match status" value="1"/>
</dbReference>
<dbReference type="RefSeq" id="WP_009450300.1">
    <property type="nucleotide sequence ID" value="NZ_AMSI01000005.1"/>
</dbReference>
<dbReference type="InterPro" id="IPR021139">
    <property type="entry name" value="NYN"/>
</dbReference>
<accession>K2NYI7</accession>
<dbReference type="Proteomes" id="UP000007374">
    <property type="component" value="Unassembled WGS sequence"/>
</dbReference>
<protein>
    <recommendedName>
        <fullName evidence="1">HTH OST-type domain-containing protein</fullName>
    </recommendedName>
</protein>
<dbReference type="PROSITE" id="PS51644">
    <property type="entry name" value="HTH_OST"/>
    <property type="match status" value="1"/>
</dbReference>
<proteinExistence type="predicted"/>
<evidence type="ECO:0000259" key="1">
    <source>
        <dbReference type="PROSITE" id="PS51644"/>
    </source>
</evidence>
<dbReference type="eggNOG" id="COG1432">
    <property type="taxonomic scope" value="Bacteria"/>
</dbReference>
<dbReference type="Gene3D" id="3.40.50.1010">
    <property type="entry name" value="5'-nuclease"/>
    <property type="match status" value="1"/>
</dbReference>
<dbReference type="AlphaFoldDB" id="K2NYI7"/>
<dbReference type="STRING" id="721133.SAMN05216176_103340"/>
<comment type="caution">
    <text evidence="2">The sequence shown here is derived from an EMBL/GenBank/DDBJ whole genome shotgun (WGS) entry which is preliminary data.</text>
</comment>